<dbReference type="Pfam" id="PF20257">
    <property type="entry name" value="SAM_HAT_C"/>
    <property type="match status" value="1"/>
</dbReference>
<evidence type="ECO:0000256" key="2">
    <source>
        <dbReference type="ARBA" id="ARBA00024035"/>
    </source>
</evidence>
<dbReference type="Proteomes" id="UP000621500">
    <property type="component" value="Unassembled WGS sequence"/>
</dbReference>
<dbReference type="PANTHER" id="PTHR35092">
    <property type="entry name" value="CHLORINASE MJ1651"/>
    <property type="match status" value="1"/>
</dbReference>
<dbReference type="InterPro" id="IPR002747">
    <property type="entry name" value="SAM_OH_AdoTrfase"/>
</dbReference>
<sequence length="295" mass="29894">MVQVGDVEDLEEDPATLIASCPGSRNVATPGRATLPAVPGYAWLSLTTDYGLSDGFVAACHGVVARIAPAVRVIDVSHLVPAGDVARGAAVLAQTVGHLPPAVHVAVVDPGVGTARRGVALGTPGGLLVGPDNGLLLRAASALGGITEAVELTSAEWFPDPSRTFHGRDVFAPAAARFALGAPLTDAGPAVDPATLVRLPEPVLVQGDGWLEAEVLTVDHFGNVQLAAAGSVLRQLGPVLRIGGRRAVRGGTFGDAPTGELVVYPDSADHLAVAVNGGRADELLGVTSGDVLRLE</sequence>
<dbReference type="EMBL" id="BONX01000023">
    <property type="protein sequence ID" value="GIG96727.1"/>
    <property type="molecule type" value="Genomic_DNA"/>
</dbReference>
<gene>
    <name evidence="5" type="ORF">Pma05_33000</name>
</gene>
<dbReference type="InterPro" id="IPR023227">
    <property type="entry name" value="SAM_OH_AdoTrfase_C_sf"/>
</dbReference>
<dbReference type="Gene3D" id="2.40.30.90">
    <property type="entry name" value="Bacterial fluorinating enzyme like"/>
    <property type="match status" value="1"/>
</dbReference>
<evidence type="ECO:0000256" key="1">
    <source>
        <dbReference type="ARBA" id="ARBA00022691"/>
    </source>
</evidence>
<evidence type="ECO:0000259" key="4">
    <source>
        <dbReference type="Pfam" id="PF20257"/>
    </source>
</evidence>
<dbReference type="SUPFAM" id="SSF101852">
    <property type="entry name" value="Bacterial fluorinating enzyme, C-terminal domain"/>
    <property type="match status" value="1"/>
</dbReference>
<feature type="domain" description="S-adenosyl-l-methionine hydroxide adenosyltransferase C-terminal" evidence="4">
    <location>
        <begin position="213"/>
        <end position="292"/>
    </location>
</feature>
<dbReference type="Gene3D" id="3.40.50.10790">
    <property type="entry name" value="S-adenosyl-l-methionine hydroxide adenosyltransferase, N-terminal"/>
    <property type="match status" value="1"/>
</dbReference>
<accession>A0ABQ4EPX3</accession>
<dbReference type="Pfam" id="PF01887">
    <property type="entry name" value="SAM_HAT_N"/>
    <property type="match status" value="1"/>
</dbReference>
<dbReference type="PANTHER" id="PTHR35092:SF1">
    <property type="entry name" value="CHLORINASE MJ1651"/>
    <property type="match status" value="1"/>
</dbReference>
<reference evidence="5 6" key="1">
    <citation type="submission" date="2021-01" db="EMBL/GenBank/DDBJ databases">
        <title>Whole genome shotgun sequence of Plantactinospora mayteni NBRC 109088.</title>
        <authorList>
            <person name="Komaki H."/>
            <person name="Tamura T."/>
        </authorList>
    </citation>
    <scope>NUCLEOTIDE SEQUENCE [LARGE SCALE GENOMIC DNA]</scope>
    <source>
        <strain evidence="5 6">NBRC 109088</strain>
    </source>
</reference>
<keyword evidence="1" id="KW-0949">S-adenosyl-L-methionine</keyword>
<dbReference type="InterPro" id="IPR023228">
    <property type="entry name" value="SAM_OH_AdoTrfase_N_sf"/>
</dbReference>
<feature type="domain" description="S-adenosyl-l-methionine hydroxide adenosyltransferase N-terminal" evidence="3">
    <location>
        <begin position="45"/>
        <end position="187"/>
    </location>
</feature>
<comment type="caution">
    <text evidence="5">The sequence shown here is derived from an EMBL/GenBank/DDBJ whole genome shotgun (WGS) entry which is preliminary data.</text>
</comment>
<dbReference type="PIRSF" id="PIRSF006779">
    <property type="entry name" value="UCP006779"/>
    <property type="match status" value="1"/>
</dbReference>
<protein>
    <recommendedName>
        <fullName evidence="7">SAM-dependent chlorinase/fluorinase</fullName>
    </recommendedName>
</protein>
<organism evidence="5 6">
    <name type="scientific">Plantactinospora mayteni</name>
    <dbReference type="NCBI Taxonomy" id="566021"/>
    <lineage>
        <taxon>Bacteria</taxon>
        <taxon>Bacillati</taxon>
        <taxon>Actinomycetota</taxon>
        <taxon>Actinomycetes</taxon>
        <taxon>Micromonosporales</taxon>
        <taxon>Micromonosporaceae</taxon>
        <taxon>Plantactinospora</taxon>
    </lineage>
</organism>
<evidence type="ECO:0000259" key="3">
    <source>
        <dbReference type="Pfam" id="PF01887"/>
    </source>
</evidence>
<evidence type="ECO:0000313" key="5">
    <source>
        <dbReference type="EMBL" id="GIG96727.1"/>
    </source>
</evidence>
<evidence type="ECO:0000313" key="6">
    <source>
        <dbReference type="Proteomes" id="UP000621500"/>
    </source>
</evidence>
<name>A0ABQ4EPX3_9ACTN</name>
<dbReference type="InterPro" id="IPR046469">
    <property type="entry name" value="SAM_HAT_N"/>
</dbReference>
<dbReference type="InterPro" id="IPR046470">
    <property type="entry name" value="SAM_HAT_C"/>
</dbReference>
<evidence type="ECO:0008006" key="7">
    <source>
        <dbReference type="Google" id="ProtNLM"/>
    </source>
</evidence>
<keyword evidence="6" id="KW-1185">Reference proteome</keyword>
<comment type="similarity">
    <text evidence="2">Belongs to the SAM hydrolase / SAM-dependent halogenase family.</text>
</comment>
<proteinExistence type="inferred from homology"/>
<dbReference type="SUPFAM" id="SSF102522">
    <property type="entry name" value="Bacterial fluorinating enzyme, N-terminal domain"/>
    <property type="match status" value="1"/>
</dbReference>